<dbReference type="AlphaFoldDB" id="A0A9D1GG69"/>
<evidence type="ECO:0000313" key="2">
    <source>
        <dbReference type="Proteomes" id="UP000886722"/>
    </source>
</evidence>
<proteinExistence type="predicted"/>
<sequence>MVKNSERYVPKFHAELNIESVLIAPLVAASKANVMMLSGQARFLLDYCFSLENGIYKPVMIPMTITKSVIEENDNENFQQTELVFQVPLLCLLPMNSLAVNEIKLNFGMEITSLSSYDAKLKTNLVERKAVLKGRISSGNNMGQKGNRNKKESTNLNVEITAGPLPLPKGVLSIIDLYTNAIQPRPVNKELQ</sequence>
<accession>A0A9D1GG69</accession>
<comment type="caution">
    <text evidence="1">The sequence shown here is derived from an EMBL/GenBank/DDBJ whole genome shotgun (WGS) entry which is preliminary data.</text>
</comment>
<reference evidence="1" key="1">
    <citation type="submission" date="2020-10" db="EMBL/GenBank/DDBJ databases">
        <authorList>
            <person name="Gilroy R."/>
        </authorList>
    </citation>
    <scope>NUCLEOTIDE SEQUENCE</scope>
    <source>
        <strain evidence="1">21143</strain>
    </source>
</reference>
<protein>
    <submittedName>
        <fullName evidence="1">DUF2589 domain-containing protein</fullName>
    </submittedName>
</protein>
<dbReference type="Pfam" id="PF11655">
    <property type="entry name" value="DUF2589"/>
    <property type="match status" value="1"/>
</dbReference>
<dbReference type="EMBL" id="DVKT01000075">
    <property type="protein sequence ID" value="HIT40395.1"/>
    <property type="molecule type" value="Genomic_DNA"/>
</dbReference>
<organism evidence="1 2">
    <name type="scientific">Candidatus Caccoplasma intestinavium</name>
    <dbReference type="NCBI Taxonomy" id="2840716"/>
    <lineage>
        <taxon>Bacteria</taxon>
        <taxon>Pseudomonadati</taxon>
        <taxon>Bacteroidota</taxon>
        <taxon>Bacteroidia</taxon>
        <taxon>Bacteroidales</taxon>
        <taxon>Bacteroidaceae</taxon>
        <taxon>Bacteroidaceae incertae sedis</taxon>
        <taxon>Candidatus Caccoplasma</taxon>
    </lineage>
</organism>
<evidence type="ECO:0000313" key="1">
    <source>
        <dbReference type="EMBL" id="HIT40395.1"/>
    </source>
</evidence>
<reference evidence="1" key="2">
    <citation type="journal article" date="2021" name="PeerJ">
        <title>Extensive microbial diversity within the chicken gut microbiome revealed by metagenomics and culture.</title>
        <authorList>
            <person name="Gilroy R."/>
            <person name="Ravi A."/>
            <person name="Getino M."/>
            <person name="Pursley I."/>
            <person name="Horton D.L."/>
            <person name="Alikhan N.F."/>
            <person name="Baker D."/>
            <person name="Gharbi K."/>
            <person name="Hall N."/>
            <person name="Watson M."/>
            <person name="Adriaenssens E.M."/>
            <person name="Foster-Nyarko E."/>
            <person name="Jarju S."/>
            <person name="Secka A."/>
            <person name="Antonio M."/>
            <person name="Oren A."/>
            <person name="Chaudhuri R.R."/>
            <person name="La Ragione R."/>
            <person name="Hildebrand F."/>
            <person name="Pallen M.J."/>
        </authorList>
    </citation>
    <scope>NUCLEOTIDE SEQUENCE</scope>
    <source>
        <strain evidence="1">21143</strain>
    </source>
</reference>
<name>A0A9D1GG69_9BACT</name>
<dbReference type="Proteomes" id="UP000886722">
    <property type="component" value="Unassembled WGS sequence"/>
</dbReference>
<gene>
    <name evidence="1" type="ORF">IAD06_10250</name>
</gene>
<dbReference type="InterPro" id="IPR024510">
    <property type="entry name" value="DUF2589"/>
</dbReference>